<dbReference type="InterPro" id="IPR000917">
    <property type="entry name" value="Sulfatase_N"/>
</dbReference>
<evidence type="ECO:0000256" key="2">
    <source>
        <dbReference type="SAM" id="Phobius"/>
    </source>
</evidence>
<organism evidence="4 5">
    <name type="scientific">Neonectria ditissima</name>
    <dbReference type="NCBI Taxonomy" id="78410"/>
    <lineage>
        <taxon>Eukaryota</taxon>
        <taxon>Fungi</taxon>
        <taxon>Dikarya</taxon>
        <taxon>Ascomycota</taxon>
        <taxon>Pezizomycotina</taxon>
        <taxon>Sordariomycetes</taxon>
        <taxon>Hypocreomycetidae</taxon>
        <taxon>Hypocreales</taxon>
        <taxon>Nectriaceae</taxon>
        <taxon>Neonectria</taxon>
    </lineage>
</organism>
<dbReference type="PANTHER" id="PTHR43751">
    <property type="entry name" value="SULFATASE"/>
    <property type="match status" value="1"/>
</dbReference>
<feature type="transmembrane region" description="Helical" evidence="2">
    <location>
        <begin position="36"/>
        <end position="59"/>
    </location>
</feature>
<proteinExistence type="predicted"/>
<sequence length="911" mass="102010">MFATFVPFSFSVAFVSLTFTKLVHLSIHAKTVPPASFVLFLPSLLLSDVFVICLLRLALRQKKGVIAVAACTLGCLLSFILLGSASSQLGFFYSTGNEIKWSDALSYAGDKDGMKILLSGLHTVLAFGLSILVVAWFAKWYLYRATGALLVMVGAPISYGIHDCPPFGNALSQANRPQVWQSIRGSKAPRRRQYAQSQSTDSDSDSYDSDTDLDDEYDDSDDIEKNSAHSFGDGQNAKPVRATSWIIFAVILGFLALTTILRPSNPYDMMAATLPLAMLQMFQSTADVCIGQGSNPWPLPDLINESTWERPNGHFKGWAPGGNTDYAKRYRETVPEWLPETVPAGFSKWSNDSAVEDSDEEEVKDPHGCFDVGADGTFYNPVNDPMKITNLNDDILDVLRDTLGSGDVKIKHVALIMMESYREELFPLQQGSDIHTIIMKSHGKADVDEINERLSRMSPVAERITGKSGNFKRKDGSDFDPVLIPEWNDTTPDGFGGINVVGGFTTSSLSFKSMAAIHCGAWPMPVNSFEESETQAYQPCIPQIFDLFNNIKEENDSTEDFAEQQWLPAFFQSITDGYDRQAKFDKKIGFKHIVTKDRLDDDAGEDEELEEINYFGYPETTLKSHIEDYIKDAQEGNKRMFLSHFTSTTHHPWGTPRSFQKAHYLKTRGKMGWHEDFDNYLNAMRFTDAWLGELLQTFDNHGLSNETLFIFVGDHGQAFKEDDRHKTGTYENGHVSNFRVPITFRHPNIPRVQYNANATSLSILPTILDLLINTGSLNAKDTEVASDLIHDYEGQSLIRPYKASQNGRRAWNFGVINGGGSMLSLTSADAPWRIVIPLDRNSQFRFTDLKNDPLELEPLERWSLGQLIDAVKAKFGEDAAQWTAEAGPAAKWWGTERKRLWGYNPKDSHDE</sequence>
<feature type="transmembrane region" description="Helical" evidence="2">
    <location>
        <begin position="242"/>
        <end position="261"/>
    </location>
</feature>
<dbReference type="EMBL" id="LKCW01000008">
    <property type="protein sequence ID" value="KPM45363.1"/>
    <property type="molecule type" value="Genomic_DNA"/>
</dbReference>
<dbReference type="Pfam" id="PF00884">
    <property type="entry name" value="Sulfatase"/>
    <property type="match status" value="1"/>
</dbReference>
<feature type="domain" description="Sulfatase N-terminal" evidence="3">
    <location>
        <begin position="539"/>
        <end position="771"/>
    </location>
</feature>
<protein>
    <recommendedName>
        <fullName evidence="3">Sulfatase N-terminal domain-containing protein</fullName>
    </recommendedName>
</protein>
<dbReference type="Proteomes" id="UP000050424">
    <property type="component" value="Unassembled WGS sequence"/>
</dbReference>
<dbReference type="Gene3D" id="3.40.720.10">
    <property type="entry name" value="Alkaline Phosphatase, subunit A"/>
    <property type="match status" value="1"/>
</dbReference>
<name>A0A0P7BJI6_9HYPO</name>
<feature type="transmembrane region" description="Helical" evidence="2">
    <location>
        <begin position="113"/>
        <end position="134"/>
    </location>
</feature>
<evidence type="ECO:0000313" key="4">
    <source>
        <dbReference type="EMBL" id="KPM45363.1"/>
    </source>
</evidence>
<keyword evidence="5" id="KW-1185">Reference proteome</keyword>
<dbReference type="InterPro" id="IPR017850">
    <property type="entry name" value="Alkaline_phosphatase_core_sf"/>
</dbReference>
<dbReference type="AlphaFoldDB" id="A0A0P7BJI6"/>
<comment type="caution">
    <text evidence="4">The sequence shown here is derived from an EMBL/GenBank/DDBJ whole genome shotgun (WGS) entry which is preliminary data.</text>
</comment>
<evidence type="ECO:0000313" key="5">
    <source>
        <dbReference type="Proteomes" id="UP000050424"/>
    </source>
</evidence>
<gene>
    <name evidence="4" type="ORF">AK830_g1177</name>
</gene>
<dbReference type="InterPro" id="IPR052701">
    <property type="entry name" value="GAG_Ulvan_Degrading_Sulfatases"/>
</dbReference>
<accession>A0A0P7BJI6</accession>
<dbReference type="PANTHER" id="PTHR43751:SF3">
    <property type="entry name" value="SULFATASE N-TERMINAL DOMAIN-CONTAINING PROTEIN"/>
    <property type="match status" value="1"/>
</dbReference>
<keyword evidence="2" id="KW-0472">Membrane</keyword>
<evidence type="ECO:0000256" key="1">
    <source>
        <dbReference type="SAM" id="MobiDB-lite"/>
    </source>
</evidence>
<reference evidence="4 5" key="1">
    <citation type="submission" date="2015-09" db="EMBL/GenBank/DDBJ databases">
        <title>Draft genome of a European isolate of the apple canker pathogen Neonectria ditissima.</title>
        <authorList>
            <person name="Gomez-Cortecero A."/>
            <person name="Harrison R.J."/>
            <person name="Armitage A.D."/>
        </authorList>
    </citation>
    <scope>NUCLEOTIDE SEQUENCE [LARGE SCALE GENOMIC DNA]</scope>
    <source>
        <strain evidence="4 5">R09/05</strain>
    </source>
</reference>
<feature type="region of interest" description="Disordered" evidence="1">
    <location>
        <begin position="184"/>
        <end position="236"/>
    </location>
</feature>
<dbReference type="SUPFAM" id="SSF53649">
    <property type="entry name" value="Alkaline phosphatase-like"/>
    <property type="match status" value="1"/>
</dbReference>
<dbReference type="OrthoDB" id="96314at2759"/>
<keyword evidence="2" id="KW-1133">Transmembrane helix</keyword>
<keyword evidence="2" id="KW-0812">Transmembrane</keyword>
<feature type="transmembrane region" description="Helical" evidence="2">
    <location>
        <begin position="66"/>
        <end position="93"/>
    </location>
</feature>
<feature type="compositionally biased region" description="Acidic residues" evidence="1">
    <location>
        <begin position="202"/>
        <end position="222"/>
    </location>
</feature>
<evidence type="ECO:0000259" key="3">
    <source>
        <dbReference type="Pfam" id="PF00884"/>
    </source>
</evidence>